<dbReference type="Proteomes" id="UP001156441">
    <property type="component" value="Unassembled WGS sequence"/>
</dbReference>
<accession>A0ABT2J4H7</accession>
<reference evidence="2 3" key="1">
    <citation type="submission" date="2021-02" db="EMBL/GenBank/DDBJ databases">
        <title>Actinophytocola xerophila sp. nov., isolated from soil of cotton cropping field.</title>
        <authorList>
            <person name="Huang R."/>
            <person name="Chen X."/>
            <person name="Ge X."/>
            <person name="Liu W."/>
        </authorList>
    </citation>
    <scope>NUCLEOTIDE SEQUENCE [LARGE SCALE GENOMIC DNA]</scope>
    <source>
        <strain evidence="2 3">S1-96</strain>
    </source>
</reference>
<sequence length="130" mass="13393">MRTVATSAGLSVEVLAGTFALHGVAHVVRAATPPLTVAGGGVFLAAMVTLLVRGWRARRVAPATAVLGVLTVGALTTVHLVPMWGALSEPWFGAGVHLIWWITLWLALAGASWAAVAAGHEWMVAKPGSP</sequence>
<gene>
    <name evidence="2" type="ORF">JT362_06560</name>
</gene>
<dbReference type="EMBL" id="JAFFZE010000006">
    <property type="protein sequence ID" value="MCT2582779.1"/>
    <property type="molecule type" value="Genomic_DNA"/>
</dbReference>
<keyword evidence="1" id="KW-1133">Transmembrane helix</keyword>
<comment type="caution">
    <text evidence="2">The sequence shown here is derived from an EMBL/GenBank/DDBJ whole genome shotgun (WGS) entry which is preliminary data.</text>
</comment>
<organism evidence="2 3">
    <name type="scientific">Actinophytocola gossypii</name>
    <dbReference type="NCBI Taxonomy" id="2812003"/>
    <lineage>
        <taxon>Bacteria</taxon>
        <taxon>Bacillati</taxon>
        <taxon>Actinomycetota</taxon>
        <taxon>Actinomycetes</taxon>
        <taxon>Pseudonocardiales</taxon>
        <taxon>Pseudonocardiaceae</taxon>
    </lineage>
</organism>
<evidence type="ECO:0000313" key="3">
    <source>
        <dbReference type="Proteomes" id="UP001156441"/>
    </source>
</evidence>
<keyword evidence="1" id="KW-0812">Transmembrane</keyword>
<proteinExistence type="predicted"/>
<protein>
    <submittedName>
        <fullName evidence="2">Uncharacterized protein</fullName>
    </submittedName>
</protein>
<evidence type="ECO:0000313" key="2">
    <source>
        <dbReference type="EMBL" id="MCT2582779.1"/>
    </source>
</evidence>
<feature type="transmembrane region" description="Helical" evidence="1">
    <location>
        <begin position="98"/>
        <end position="118"/>
    </location>
</feature>
<keyword evidence="1" id="KW-0472">Membrane</keyword>
<name>A0ABT2J4H7_9PSEU</name>
<dbReference type="RefSeq" id="WP_260190114.1">
    <property type="nucleotide sequence ID" value="NZ_JAFFZE010000006.1"/>
</dbReference>
<keyword evidence="3" id="KW-1185">Reference proteome</keyword>
<feature type="transmembrane region" description="Helical" evidence="1">
    <location>
        <begin position="64"/>
        <end position="86"/>
    </location>
</feature>
<feature type="transmembrane region" description="Helical" evidence="1">
    <location>
        <begin position="32"/>
        <end position="52"/>
    </location>
</feature>
<evidence type="ECO:0000256" key="1">
    <source>
        <dbReference type="SAM" id="Phobius"/>
    </source>
</evidence>